<gene>
    <name evidence="3" type="ORF">H8S17_09085</name>
</gene>
<protein>
    <submittedName>
        <fullName evidence="3">Uncharacterized protein</fullName>
    </submittedName>
</protein>
<feature type="region of interest" description="Disordered" evidence="2">
    <location>
        <begin position="222"/>
        <end position="285"/>
    </location>
</feature>
<comment type="caution">
    <text evidence="3">The sequence shown here is derived from an EMBL/GenBank/DDBJ whole genome shotgun (WGS) entry which is preliminary data.</text>
</comment>
<feature type="region of interest" description="Disordered" evidence="2">
    <location>
        <begin position="176"/>
        <end position="208"/>
    </location>
</feature>
<organism evidence="3 4">
    <name type="scientific">Roseburia zhanii</name>
    <dbReference type="NCBI Taxonomy" id="2763064"/>
    <lineage>
        <taxon>Bacteria</taxon>
        <taxon>Bacillati</taxon>
        <taxon>Bacillota</taxon>
        <taxon>Clostridia</taxon>
        <taxon>Lachnospirales</taxon>
        <taxon>Lachnospiraceae</taxon>
        <taxon>Roseburia</taxon>
    </lineage>
</organism>
<feature type="compositionally biased region" description="Basic and acidic residues" evidence="2">
    <location>
        <begin position="176"/>
        <end position="192"/>
    </location>
</feature>
<feature type="coiled-coil region" evidence="1">
    <location>
        <begin position="84"/>
        <end position="113"/>
    </location>
</feature>
<proteinExistence type="predicted"/>
<evidence type="ECO:0000256" key="1">
    <source>
        <dbReference type="SAM" id="Coils"/>
    </source>
</evidence>
<dbReference type="Proteomes" id="UP000606720">
    <property type="component" value="Unassembled WGS sequence"/>
</dbReference>
<reference evidence="3" key="1">
    <citation type="submission" date="2020-08" db="EMBL/GenBank/DDBJ databases">
        <title>Genome public.</title>
        <authorList>
            <person name="Liu C."/>
            <person name="Sun Q."/>
        </authorList>
    </citation>
    <scope>NUCLEOTIDE SEQUENCE</scope>
    <source>
        <strain evidence="3">BX1005</strain>
    </source>
</reference>
<evidence type="ECO:0000256" key="2">
    <source>
        <dbReference type="SAM" id="MobiDB-lite"/>
    </source>
</evidence>
<dbReference type="AlphaFoldDB" id="A0A923LP81"/>
<evidence type="ECO:0000313" key="4">
    <source>
        <dbReference type="Proteomes" id="UP000606720"/>
    </source>
</evidence>
<accession>A0A923LP81</accession>
<name>A0A923LP81_9FIRM</name>
<keyword evidence="1" id="KW-0175">Coiled coil</keyword>
<dbReference type="RefSeq" id="WP_186867068.1">
    <property type="nucleotide sequence ID" value="NZ_JACOPH010000006.1"/>
</dbReference>
<sequence>MNLKIDKSRGMEFHTVTSHKETSKKTDAKLISAEQLQINQFREQNSPQKNRAKQIFYKFRAGQKLTAEELDFIAKEEPGTYRQIRQIMQERQMMEAQMEAAETKEEVAAIRLNEMTKIQATMGEGEQAAAQAETTMARVNQMDSAYKEYTATVEYKDKEDAKSRAEEKREILEELKRQQETYSDKIKEKAEETDQTDTPEESDSAAEEIKKTAENANKILEEAYDLEDDKKVKSKKKTKRKTKRTDQQPMNTSVDYQALRQKVRGMYHTEKGSSAGNGKEVDLSL</sequence>
<dbReference type="EMBL" id="JACOPH010000006">
    <property type="protein sequence ID" value="MBC5714363.1"/>
    <property type="molecule type" value="Genomic_DNA"/>
</dbReference>
<evidence type="ECO:0000313" key="3">
    <source>
        <dbReference type="EMBL" id="MBC5714363.1"/>
    </source>
</evidence>
<keyword evidence="4" id="KW-1185">Reference proteome</keyword>
<feature type="compositionally biased region" description="Basic residues" evidence="2">
    <location>
        <begin position="232"/>
        <end position="243"/>
    </location>
</feature>
<feature type="compositionally biased region" description="Acidic residues" evidence="2">
    <location>
        <begin position="193"/>
        <end position="206"/>
    </location>
</feature>